<protein>
    <submittedName>
        <fullName evidence="1">Unannotated protein</fullName>
    </submittedName>
</protein>
<dbReference type="EMBL" id="CAFBNF010000181">
    <property type="protein sequence ID" value="CAB4952519.1"/>
    <property type="molecule type" value="Genomic_DNA"/>
</dbReference>
<organism evidence="1">
    <name type="scientific">freshwater metagenome</name>
    <dbReference type="NCBI Taxonomy" id="449393"/>
    <lineage>
        <taxon>unclassified sequences</taxon>
        <taxon>metagenomes</taxon>
        <taxon>ecological metagenomes</taxon>
    </lineage>
</organism>
<sequence>MQVRLAVTTAAVAIATLLYAKPMVPLKATVGAVVRVHVKEVPAAAIKQSLALRSASPVESS</sequence>
<accession>A0A6J7KD88</accession>
<name>A0A6J7KD88_9ZZZZ</name>
<proteinExistence type="predicted"/>
<evidence type="ECO:0000313" key="1">
    <source>
        <dbReference type="EMBL" id="CAB4952519.1"/>
    </source>
</evidence>
<reference evidence="1" key="1">
    <citation type="submission" date="2020-05" db="EMBL/GenBank/DDBJ databases">
        <authorList>
            <person name="Chiriac C."/>
            <person name="Salcher M."/>
            <person name="Ghai R."/>
            <person name="Kavagutti S V."/>
        </authorList>
    </citation>
    <scope>NUCLEOTIDE SEQUENCE</scope>
</reference>
<gene>
    <name evidence="1" type="ORF">UFOPK3773_01492</name>
</gene>
<dbReference type="AlphaFoldDB" id="A0A6J7KD88"/>